<comment type="similarity">
    <text evidence="7">Belongs to the binding-protein-dependent transport system permease family.</text>
</comment>
<keyword evidence="2 7" id="KW-0813">Transport</keyword>
<name>A0ABV2JHP9_9STRE</name>
<dbReference type="PROSITE" id="PS50928">
    <property type="entry name" value="ABC_TM1"/>
    <property type="match status" value="1"/>
</dbReference>
<feature type="transmembrane region" description="Helical" evidence="7">
    <location>
        <begin position="145"/>
        <end position="164"/>
    </location>
</feature>
<gene>
    <name evidence="9" type="ORF">ABID27_000052</name>
</gene>
<dbReference type="PANTHER" id="PTHR43744:SF12">
    <property type="entry name" value="ABC TRANSPORTER PERMEASE PROTEIN MG189-RELATED"/>
    <property type="match status" value="1"/>
</dbReference>
<evidence type="ECO:0000256" key="6">
    <source>
        <dbReference type="ARBA" id="ARBA00023136"/>
    </source>
</evidence>
<dbReference type="Pfam" id="PF00528">
    <property type="entry name" value="BPD_transp_1"/>
    <property type="match status" value="1"/>
</dbReference>
<feature type="transmembrane region" description="Helical" evidence="7">
    <location>
        <begin position="110"/>
        <end position="133"/>
    </location>
</feature>
<dbReference type="InterPro" id="IPR035906">
    <property type="entry name" value="MetI-like_sf"/>
</dbReference>
<keyword evidence="3" id="KW-1003">Cell membrane</keyword>
<feature type="transmembrane region" description="Helical" evidence="7">
    <location>
        <begin position="79"/>
        <end position="101"/>
    </location>
</feature>
<evidence type="ECO:0000256" key="5">
    <source>
        <dbReference type="ARBA" id="ARBA00022989"/>
    </source>
</evidence>
<keyword evidence="5 7" id="KW-1133">Transmembrane helix</keyword>
<feature type="transmembrane region" description="Helical" evidence="7">
    <location>
        <begin position="246"/>
        <end position="264"/>
    </location>
</feature>
<accession>A0ABV2JHP9</accession>
<dbReference type="EMBL" id="JBEPMK010000001">
    <property type="protein sequence ID" value="MET3643435.1"/>
    <property type="molecule type" value="Genomic_DNA"/>
</dbReference>
<dbReference type="InterPro" id="IPR000515">
    <property type="entry name" value="MetI-like"/>
</dbReference>
<comment type="subcellular location">
    <subcellularLocation>
        <location evidence="1 7">Cell membrane</location>
        <topology evidence="1 7">Multi-pass membrane protein</topology>
    </subcellularLocation>
</comment>
<evidence type="ECO:0000256" key="2">
    <source>
        <dbReference type="ARBA" id="ARBA00022448"/>
    </source>
</evidence>
<dbReference type="Gene3D" id="1.10.3720.10">
    <property type="entry name" value="MetI-like"/>
    <property type="match status" value="1"/>
</dbReference>
<keyword evidence="6 7" id="KW-0472">Membrane</keyword>
<dbReference type="Proteomes" id="UP001549055">
    <property type="component" value="Unassembled WGS sequence"/>
</dbReference>
<proteinExistence type="inferred from homology"/>
<evidence type="ECO:0000256" key="7">
    <source>
        <dbReference type="RuleBase" id="RU363032"/>
    </source>
</evidence>
<dbReference type="SUPFAM" id="SSF161098">
    <property type="entry name" value="MetI-like"/>
    <property type="match status" value="1"/>
</dbReference>
<evidence type="ECO:0000256" key="4">
    <source>
        <dbReference type="ARBA" id="ARBA00022692"/>
    </source>
</evidence>
<organism evidence="9 10">
    <name type="scientific">Streptococcus gallinaceus</name>
    <dbReference type="NCBI Taxonomy" id="165758"/>
    <lineage>
        <taxon>Bacteria</taxon>
        <taxon>Bacillati</taxon>
        <taxon>Bacillota</taxon>
        <taxon>Bacilli</taxon>
        <taxon>Lactobacillales</taxon>
        <taxon>Streptococcaceae</taxon>
        <taxon>Streptococcus</taxon>
    </lineage>
</organism>
<dbReference type="PANTHER" id="PTHR43744">
    <property type="entry name" value="ABC TRANSPORTER PERMEASE PROTEIN MG189-RELATED-RELATED"/>
    <property type="match status" value="1"/>
</dbReference>
<protein>
    <submittedName>
        <fullName evidence="9">Fructooligosaccharide transport system permease protein</fullName>
    </submittedName>
</protein>
<feature type="transmembrane region" description="Helical" evidence="7">
    <location>
        <begin position="185"/>
        <end position="210"/>
    </location>
</feature>
<reference evidence="9 10" key="1">
    <citation type="submission" date="2024-06" db="EMBL/GenBank/DDBJ databases">
        <title>Genomic Encyclopedia of Type Strains, Phase IV (KMG-IV): sequencing the most valuable type-strain genomes for metagenomic binning, comparative biology and taxonomic classification.</title>
        <authorList>
            <person name="Goeker M."/>
        </authorList>
    </citation>
    <scope>NUCLEOTIDE SEQUENCE [LARGE SCALE GENOMIC DNA]</scope>
    <source>
        <strain evidence="9 10">DSM 15349</strain>
    </source>
</reference>
<evidence type="ECO:0000256" key="3">
    <source>
        <dbReference type="ARBA" id="ARBA00022475"/>
    </source>
</evidence>
<keyword evidence="10" id="KW-1185">Reference proteome</keyword>
<feature type="domain" description="ABC transmembrane type-1" evidence="8">
    <location>
        <begin position="75"/>
        <end position="264"/>
    </location>
</feature>
<evidence type="ECO:0000313" key="10">
    <source>
        <dbReference type="Proteomes" id="UP001549055"/>
    </source>
</evidence>
<comment type="caution">
    <text evidence="9">The sequence shown here is derived from an EMBL/GenBank/DDBJ whole genome shotgun (WGS) entry which is preliminary data.</text>
</comment>
<evidence type="ECO:0000256" key="1">
    <source>
        <dbReference type="ARBA" id="ARBA00004651"/>
    </source>
</evidence>
<feature type="transmembrane region" description="Helical" evidence="7">
    <location>
        <begin position="7"/>
        <end position="30"/>
    </location>
</feature>
<sequence length="280" mass="31637">MNKRKTNLLYFSLTFLLAVLFVFPLVWMVVSSMKTEKAVFDQLGTWRSFLPSANPSEWLQPYKEISARFNLFQYIANSIFYASCVTIGSILVNSMAGYAFAKFDFKGKRFLFGLMLALLVIPGETIMITKFSIVQKLGLLNTRLAVILPALSAPLFIYMFRQFFRAVSNEILEAAKIEGASHFRIFWNIMLPLSKPAIATVGTLSFIGSWNDYIWPLMVLTNTSDFPLQVAITNINNTQPTYTNQIMAMLTISTIPLIIIYIFFQKYLVQGLGSTGTGVK</sequence>
<evidence type="ECO:0000313" key="9">
    <source>
        <dbReference type="EMBL" id="MET3643435.1"/>
    </source>
</evidence>
<dbReference type="CDD" id="cd06261">
    <property type="entry name" value="TM_PBP2"/>
    <property type="match status" value="1"/>
</dbReference>
<evidence type="ECO:0000259" key="8">
    <source>
        <dbReference type="PROSITE" id="PS50928"/>
    </source>
</evidence>
<keyword evidence="4 7" id="KW-0812">Transmembrane</keyword>